<name>A0ABV5CJQ9_9ACTN</name>
<dbReference type="Proteomes" id="UP001582793">
    <property type="component" value="Unassembled WGS sequence"/>
</dbReference>
<accession>A0ABV5CJQ9</accession>
<evidence type="ECO:0008006" key="4">
    <source>
        <dbReference type="Google" id="ProtNLM"/>
    </source>
</evidence>
<evidence type="ECO:0000256" key="1">
    <source>
        <dbReference type="SAM" id="MobiDB-lite"/>
    </source>
</evidence>
<feature type="region of interest" description="Disordered" evidence="1">
    <location>
        <begin position="1"/>
        <end position="23"/>
    </location>
</feature>
<dbReference type="RefSeq" id="WP_375733025.1">
    <property type="nucleotide sequence ID" value="NZ_JBCGDC010000007.1"/>
</dbReference>
<evidence type="ECO:0000313" key="3">
    <source>
        <dbReference type="Proteomes" id="UP001582793"/>
    </source>
</evidence>
<proteinExistence type="predicted"/>
<reference evidence="2 3" key="1">
    <citation type="submission" date="2024-04" db="EMBL/GenBank/DDBJ databases">
        <title>Polymorphospora sp. isolated from Baiyangdian Lake in Xiong'an New Area.</title>
        <authorList>
            <person name="Zhang X."/>
            <person name="Liu J."/>
        </authorList>
    </citation>
    <scope>NUCLEOTIDE SEQUENCE [LARGE SCALE GENOMIC DNA]</scope>
    <source>
        <strain evidence="2 3">2-325</strain>
    </source>
</reference>
<dbReference type="InterPro" id="IPR016032">
    <property type="entry name" value="Sig_transdc_resp-reg_C-effctor"/>
</dbReference>
<dbReference type="EMBL" id="JBCGDC010000007">
    <property type="protein sequence ID" value="MFB6392229.1"/>
    <property type="molecule type" value="Genomic_DNA"/>
</dbReference>
<comment type="caution">
    <text evidence="2">The sequence shown here is derived from an EMBL/GenBank/DDBJ whole genome shotgun (WGS) entry which is preliminary data.</text>
</comment>
<dbReference type="Gene3D" id="1.10.10.10">
    <property type="entry name" value="Winged helix-like DNA-binding domain superfamily/Winged helix DNA-binding domain"/>
    <property type="match status" value="1"/>
</dbReference>
<dbReference type="InterPro" id="IPR036388">
    <property type="entry name" value="WH-like_DNA-bd_sf"/>
</dbReference>
<organism evidence="2 3">
    <name type="scientific">Polymorphospora lycopeni</name>
    <dbReference type="NCBI Taxonomy" id="3140240"/>
    <lineage>
        <taxon>Bacteria</taxon>
        <taxon>Bacillati</taxon>
        <taxon>Actinomycetota</taxon>
        <taxon>Actinomycetes</taxon>
        <taxon>Micromonosporales</taxon>
        <taxon>Micromonosporaceae</taxon>
        <taxon>Polymorphospora</taxon>
    </lineage>
</organism>
<keyword evidence="3" id="KW-1185">Reference proteome</keyword>
<sequence>MTGDDTAAASTRLAAGPDRTLPHRATYQERRGPAAEINLALVAAELAELTRDELLVLVPAPHRLPLPAHLFESLRARGVTVRLLHAAVPEPPAGPLAALARSGIALPASSQIPYFLVIRDRAVLYLPYQDSGHPKADRLTRMRNVVLAGSLAAAYGAAWEAAARRAEAARVAAGIDGVEGGRDLVRVLGDGLTDQQAAARLHMSKRTFARRVAVLMQRLDAATRFQAGVQAARRGWV</sequence>
<gene>
    <name evidence="2" type="ORF">AAFH96_03795</name>
</gene>
<dbReference type="SUPFAM" id="SSF46894">
    <property type="entry name" value="C-terminal effector domain of the bipartite response regulators"/>
    <property type="match status" value="1"/>
</dbReference>
<protein>
    <recommendedName>
        <fullName evidence="4">HTH luxR-type domain-containing protein</fullName>
    </recommendedName>
</protein>
<evidence type="ECO:0000313" key="2">
    <source>
        <dbReference type="EMBL" id="MFB6392229.1"/>
    </source>
</evidence>